<sequence>MRPSTTHRRMGIAAVIAVLTATMLSGCFPNPGDLVNQGVEDAIEEATGGDVSLGGELPADFPESVALIDGDISFAGGAPGGEGWVVMISSSAADPVADAAAKLEAAGFTEDTTLNGDTASAVVYSDGEYLVLIAGDGDVVSYTVTPQPK</sequence>
<keyword evidence="1" id="KW-0732">Signal</keyword>
<proteinExistence type="predicted"/>
<evidence type="ECO:0000313" key="2">
    <source>
        <dbReference type="EMBL" id="RXZ46659.1"/>
    </source>
</evidence>
<gene>
    <name evidence="2" type="ORF">ESP57_17470</name>
</gene>
<accession>A0A4Q2JJG1</accession>
<protein>
    <submittedName>
        <fullName evidence="2">Uncharacterized protein</fullName>
    </submittedName>
</protein>
<dbReference type="EMBL" id="SDPO01000004">
    <property type="protein sequence ID" value="RXZ46659.1"/>
    <property type="molecule type" value="Genomic_DNA"/>
</dbReference>
<dbReference type="OrthoDB" id="5123533at2"/>
<feature type="signal peptide" evidence="1">
    <location>
        <begin position="1"/>
        <end position="26"/>
    </location>
</feature>
<comment type="caution">
    <text evidence="2">The sequence shown here is derived from an EMBL/GenBank/DDBJ whole genome shotgun (WGS) entry which is preliminary data.</text>
</comment>
<reference evidence="2 3" key="1">
    <citation type="submission" date="2019-01" db="EMBL/GenBank/DDBJ databases">
        <authorList>
            <person name="Li J."/>
        </authorList>
    </citation>
    <scope>NUCLEOTIDE SEQUENCE [LARGE SCALE GENOMIC DNA]</scope>
    <source>
        <strain evidence="2 3">CCUG 35506</strain>
    </source>
</reference>
<feature type="chain" id="PRO_5020578277" evidence="1">
    <location>
        <begin position="27"/>
        <end position="149"/>
    </location>
</feature>
<keyword evidence="3" id="KW-1185">Reference proteome</keyword>
<dbReference type="AlphaFoldDB" id="A0A4Q2JJG1"/>
<name>A0A4Q2JJG1_9MICO</name>
<dbReference type="PROSITE" id="PS51257">
    <property type="entry name" value="PROKAR_LIPOPROTEIN"/>
    <property type="match status" value="1"/>
</dbReference>
<evidence type="ECO:0000313" key="3">
    <source>
        <dbReference type="Proteomes" id="UP000292935"/>
    </source>
</evidence>
<evidence type="ECO:0000256" key="1">
    <source>
        <dbReference type="SAM" id="SignalP"/>
    </source>
</evidence>
<organism evidence="2 3">
    <name type="scientific">Agromyces fucosus</name>
    <dbReference type="NCBI Taxonomy" id="41985"/>
    <lineage>
        <taxon>Bacteria</taxon>
        <taxon>Bacillati</taxon>
        <taxon>Actinomycetota</taxon>
        <taxon>Actinomycetes</taxon>
        <taxon>Micrococcales</taxon>
        <taxon>Microbacteriaceae</taxon>
        <taxon>Agromyces</taxon>
    </lineage>
</organism>
<dbReference type="Proteomes" id="UP000292935">
    <property type="component" value="Unassembled WGS sequence"/>
</dbReference>
<dbReference type="RefSeq" id="WP_129232390.1">
    <property type="nucleotide sequence ID" value="NZ_SDPO01000004.1"/>
</dbReference>